<dbReference type="STRING" id="1223802.SUTH_00722"/>
<reference evidence="2 3" key="1">
    <citation type="journal article" date="2014" name="Syst. Appl. Microbiol.">
        <title>Complete genomes of freshwater sulfur oxidizers Sulfuricella denitrificans skB26 and Sulfuritalea hydrogenivorans sk43H: genetic insights into the sulfur oxidation pathway of betaproteobacteria.</title>
        <authorList>
            <person name="Watanabe T."/>
            <person name="Kojima H."/>
            <person name="Fukui M."/>
        </authorList>
    </citation>
    <scope>NUCLEOTIDE SEQUENCE [LARGE SCALE GENOMIC DNA]</scope>
    <source>
        <strain evidence="2">DSM22779</strain>
    </source>
</reference>
<protein>
    <submittedName>
        <fullName evidence="2">Uncharacterized protein</fullName>
    </submittedName>
</protein>
<name>W0SC81_9PROT</name>
<dbReference type="EMBL" id="AP012547">
    <property type="protein sequence ID" value="BAO28532.1"/>
    <property type="molecule type" value="Genomic_DNA"/>
</dbReference>
<dbReference type="Proteomes" id="UP000031637">
    <property type="component" value="Chromosome"/>
</dbReference>
<proteinExistence type="predicted"/>
<gene>
    <name evidence="2" type="ORF">SUTH_00722</name>
</gene>
<dbReference type="AlphaFoldDB" id="W0SC81"/>
<dbReference type="HOGENOM" id="CLU_1757879_0_0_4"/>
<evidence type="ECO:0000313" key="3">
    <source>
        <dbReference type="Proteomes" id="UP000031637"/>
    </source>
</evidence>
<feature type="transmembrane region" description="Helical" evidence="1">
    <location>
        <begin position="12"/>
        <end position="30"/>
    </location>
</feature>
<accession>W0SC81</accession>
<dbReference type="OrthoDB" id="5405523at2"/>
<evidence type="ECO:0000256" key="1">
    <source>
        <dbReference type="SAM" id="Phobius"/>
    </source>
</evidence>
<dbReference type="KEGG" id="shd:SUTH_00722"/>
<keyword evidence="1" id="KW-0472">Membrane</keyword>
<evidence type="ECO:0000313" key="2">
    <source>
        <dbReference type="EMBL" id="BAO28532.1"/>
    </source>
</evidence>
<keyword evidence="1" id="KW-0812">Transmembrane</keyword>
<sequence length="148" mass="16516">MRRQRGASKFEFAVTVAIFGVLATALLLRLNVIQEDAERTEVDLTVRNIRVGIQLAIGERIMRGEEYRIAEVAAASPVDFLGHRPRGFREGRTPSGPGQWSYDAANRELVYFPRLPQAFADATELRWRYVARNDSSGRPVGASLVGIN</sequence>
<dbReference type="RefSeq" id="WP_041097154.1">
    <property type="nucleotide sequence ID" value="NZ_AP012547.1"/>
</dbReference>
<keyword evidence="3" id="KW-1185">Reference proteome</keyword>
<keyword evidence="1" id="KW-1133">Transmembrane helix</keyword>
<organism evidence="2 3">
    <name type="scientific">Sulfuritalea hydrogenivorans sk43H</name>
    <dbReference type="NCBI Taxonomy" id="1223802"/>
    <lineage>
        <taxon>Bacteria</taxon>
        <taxon>Pseudomonadati</taxon>
        <taxon>Pseudomonadota</taxon>
        <taxon>Betaproteobacteria</taxon>
        <taxon>Nitrosomonadales</taxon>
        <taxon>Sterolibacteriaceae</taxon>
        <taxon>Sulfuritalea</taxon>
    </lineage>
</organism>